<dbReference type="Pfam" id="PF05729">
    <property type="entry name" value="NACHT"/>
    <property type="match status" value="1"/>
</dbReference>
<feature type="domain" description="DZIP3-like HEPN" evidence="5">
    <location>
        <begin position="67"/>
        <end position="214"/>
    </location>
</feature>
<organism evidence="6 7">
    <name type="scientific">Aplysia californica</name>
    <name type="common">California sea hare</name>
    <dbReference type="NCBI Taxonomy" id="6500"/>
    <lineage>
        <taxon>Eukaryota</taxon>
        <taxon>Metazoa</taxon>
        <taxon>Spiralia</taxon>
        <taxon>Lophotrochozoa</taxon>
        <taxon>Mollusca</taxon>
        <taxon>Gastropoda</taxon>
        <taxon>Heterobranchia</taxon>
        <taxon>Euthyneura</taxon>
        <taxon>Tectipleura</taxon>
        <taxon>Aplysiida</taxon>
        <taxon>Aplysioidea</taxon>
        <taxon>Aplysiidae</taxon>
        <taxon>Aplysia</taxon>
    </lineage>
</organism>
<dbReference type="InterPro" id="IPR007111">
    <property type="entry name" value="NACHT_NTPase"/>
</dbReference>
<dbReference type="CDD" id="cd01671">
    <property type="entry name" value="CARD"/>
    <property type="match status" value="1"/>
</dbReference>
<gene>
    <name evidence="7" type="primary">LOC101849611</name>
</gene>
<dbReference type="SUPFAM" id="SSF52047">
    <property type="entry name" value="RNI-like"/>
    <property type="match status" value="1"/>
</dbReference>
<feature type="region of interest" description="Disordered" evidence="3">
    <location>
        <begin position="1"/>
        <end position="31"/>
    </location>
</feature>
<evidence type="ECO:0000256" key="3">
    <source>
        <dbReference type="SAM" id="MobiDB-lite"/>
    </source>
</evidence>
<dbReference type="Pfam" id="PF18738">
    <property type="entry name" value="HEPN_DZIP3"/>
    <property type="match status" value="1"/>
</dbReference>
<dbReference type="PANTHER" id="PTHR46844">
    <property type="entry name" value="SLR5058 PROTEIN"/>
    <property type="match status" value="1"/>
</dbReference>
<dbReference type="Gene3D" id="3.40.50.300">
    <property type="entry name" value="P-loop containing nucleotide triphosphate hydrolases"/>
    <property type="match status" value="1"/>
</dbReference>
<dbReference type="InterPro" id="IPR032675">
    <property type="entry name" value="LRR_dom_sf"/>
</dbReference>
<dbReference type="InterPro" id="IPR041249">
    <property type="entry name" value="HEPN_DZIP3"/>
</dbReference>
<proteinExistence type="predicted"/>
<feature type="compositionally biased region" description="Basic and acidic residues" evidence="3">
    <location>
        <begin position="22"/>
        <end position="31"/>
    </location>
</feature>
<evidence type="ECO:0000256" key="2">
    <source>
        <dbReference type="ARBA" id="ARBA00022840"/>
    </source>
</evidence>
<feature type="domain" description="NACHT" evidence="4">
    <location>
        <begin position="433"/>
        <end position="550"/>
    </location>
</feature>
<dbReference type="RefSeq" id="XP_012937299.1">
    <property type="nucleotide sequence ID" value="XM_013081845.2"/>
</dbReference>
<feature type="region of interest" description="Disordered" evidence="3">
    <location>
        <begin position="240"/>
        <end position="260"/>
    </location>
</feature>
<reference evidence="7" key="1">
    <citation type="submission" date="2025-08" db="UniProtKB">
        <authorList>
            <consortium name="RefSeq"/>
        </authorList>
    </citation>
    <scope>IDENTIFICATION</scope>
</reference>
<name>A0ABM0ZYR0_APLCA</name>
<protein>
    <submittedName>
        <fullName evidence="7">Uncharacterized protein LOC101849611</fullName>
    </submittedName>
</protein>
<dbReference type="Gene3D" id="1.10.533.10">
    <property type="entry name" value="Death Domain, Fas"/>
    <property type="match status" value="1"/>
</dbReference>
<dbReference type="Proteomes" id="UP000694888">
    <property type="component" value="Unplaced"/>
</dbReference>
<evidence type="ECO:0000259" key="4">
    <source>
        <dbReference type="Pfam" id="PF05729"/>
    </source>
</evidence>
<sequence length="1144" mass="127867">MELPAIQENDQPLVNGHTTGQGKDEAPPEHLVTSREREYLARVCWLLHDVGTLALRTTFDSIHPPLSLPDHLQHVHVKTMLQKLHQQNILTDKQWRQLYPPKKKKKTRKVVCSRDFDTKVLVVLLQTVCHLTPPYPHGWHAEPLPADSSLSADVVRLQLKLQEIGALSGVRKEEYPVLWQQAAGVLQRLGGQEVHVKIQRIENEALPAEQSLHYIQLVKGAWAPGEAAVMMGKLRDLEEQRRRGSRGATSAYKRKEGGDDGIPPEDRVVITKCYKLFHDTVQAEDVLDRLQQGQVVKVTDRQEIMAPSKNVDRMQILLPKIMKSPISYAFKLLCDAIKFKYPRIYEQVMKTRKAVYKQGISDSIDYVGLSIEGLQAHYKEVFSKMRPLAWAEGEEVTIKDFFCQPEIVCSDGPKISLTDLLPPRSSASRGPRVVLEGFAGSGNTSLAAMMTYLWATQSDYFTNKYKFLLHLDAHAFKQSLDEEVYNQLLPPNFKMSQSEFWNLIENNARDVIVLLDGWEGGQGGPDISALVQGSILRSAAVLIFVRPEARVDSFVKPDYKLFNLGLSVSGISRCLGNFCHILDEPSDVSDDGSEAADVIAFPLESCQAISDLLKLPFCCTAVMAVYRVLGREKLETISSLTGLMEQYLVALAFAFCQNEGLEVQEQEFPEVVTRTISQLETLAFHSVSTKSLTFTDDDLVGVTSNPAVTQMGVLTKAGPGLRWKFTCTLLRDFLTARFLADLPQNELVRKLEDHHFLRSPRAASIVAFCLGLYRNDHSAQTLDFLFSQMASLNARRSKKVVFKPKAEPDFMDENHLRSGAAMSYCHSLMALTEVEGRSDAIEILANSFPRLLQLRGEGIINPRMVSGLCYMLKDPKVKVLNVEINLVNLHTRQKELYLSIAEALSQTSHLKTLTVAWSSLSLMSEFLKVCLSKRPALQILRVEDFTKKAIKTVEASTWADLQEFCSCLSSVTHFSFYGCHMSSVTCHVINSLPAELQILDLARSSINMIGADALGKFMENSVATRELRLTDTELEGTDLAALFQGLKRCETLTCLGLSGVSLGRTGFVHLIEYLRLASTVRDLDLSRGRLSMEMCSALADVLSEVRGLKRIDFTDTIVPAKGREVLEANATEAIYLDGLDIDEV</sequence>
<keyword evidence="2" id="KW-0067">ATP-binding</keyword>
<keyword evidence="1" id="KW-0547">Nucleotide-binding</keyword>
<dbReference type="Gene3D" id="3.80.10.10">
    <property type="entry name" value="Ribonuclease Inhibitor"/>
    <property type="match status" value="1"/>
</dbReference>
<evidence type="ECO:0000259" key="5">
    <source>
        <dbReference type="Pfam" id="PF18738"/>
    </source>
</evidence>
<evidence type="ECO:0000256" key="1">
    <source>
        <dbReference type="ARBA" id="ARBA00022741"/>
    </source>
</evidence>
<dbReference type="InterPro" id="IPR011029">
    <property type="entry name" value="DEATH-like_dom_sf"/>
</dbReference>
<dbReference type="PANTHER" id="PTHR46844:SF1">
    <property type="entry name" value="SLR5058 PROTEIN"/>
    <property type="match status" value="1"/>
</dbReference>
<feature type="compositionally biased region" description="Polar residues" evidence="3">
    <location>
        <begin position="8"/>
        <end position="21"/>
    </location>
</feature>
<accession>A0ABM0ZYR0</accession>
<dbReference type="GeneID" id="101849611"/>
<dbReference type="InterPro" id="IPR027417">
    <property type="entry name" value="P-loop_NTPase"/>
</dbReference>
<evidence type="ECO:0000313" key="7">
    <source>
        <dbReference type="RefSeq" id="XP_012937299.1"/>
    </source>
</evidence>
<evidence type="ECO:0000313" key="6">
    <source>
        <dbReference type="Proteomes" id="UP000694888"/>
    </source>
</evidence>
<keyword evidence="6" id="KW-1185">Reference proteome</keyword>